<evidence type="ECO:0000256" key="2">
    <source>
        <dbReference type="ARBA" id="ARBA00023015"/>
    </source>
</evidence>
<gene>
    <name evidence="5" type="ORF">BJI69_06225</name>
</gene>
<dbReference type="GO" id="GO:0006351">
    <property type="term" value="P:DNA-templated transcription"/>
    <property type="evidence" value="ECO:0007669"/>
    <property type="project" value="TreeGrafter"/>
</dbReference>
<dbReference type="Proteomes" id="UP000182987">
    <property type="component" value="Chromosome"/>
</dbReference>
<dbReference type="Pfam" id="PF03466">
    <property type="entry name" value="LysR_substrate"/>
    <property type="match status" value="1"/>
</dbReference>
<dbReference type="InterPro" id="IPR005119">
    <property type="entry name" value="LysR_subst-bd"/>
</dbReference>
<evidence type="ECO:0000313" key="5">
    <source>
        <dbReference type="EMBL" id="APG03546.1"/>
    </source>
</evidence>
<dbReference type="KEGG" id="lrz:BJI69_06225"/>
<dbReference type="Gene3D" id="1.10.10.10">
    <property type="entry name" value="Winged helix-like DNA-binding domain superfamily/Winged helix DNA-binding domain"/>
    <property type="match status" value="1"/>
</dbReference>
<accession>A0A0G9HG09</accession>
<dbReference type="AlphaFoldDB" id="A0A0G9HG09"/>
<dbReference type="GO" id="GO:0003700">
    <property type="term" value="F:DNA-binding transcription factor activity"/>
    <property type="evidence" value="ECO:0007669"/>
    <property type="project" value="InterPro"/>
</dbReference>
<dbReference type="PROSITE" id="PS50931">
    <property type="entry name" value="HTH_LYSR"/>
    <property type="match status" value="1"/>
</dbReference>
<dbReference type="GO" id="GO:0043565">
    <property type="term" value="F:sequence-specific DNA binding"/>
    <property type="evidence" value="ECO:0007669"/>
    <property type="project" value="TreeGrafter"/>
</dbReference>
<dbReference type="PANTHER" id="PTHR30537:SF1">
    <property type="entry name" value="HTH-TYPE TRANSCRIPTIONAL REGULATOR PGRR"/>
    <property type="match status" value="1"/>
</dbReference>
<dbReference type="CDD" id="cd08474">
    <property type="entry name" value="PBP2_CrgA_like_5"/>
    <property type="match status" value="1"/>
</dbReference>
<evidence type="ECO:0000256" key="1">
    <source>
        <dbReference type="ARBA" id="ARBA00009437"/>
    </source>
</evidence>
<dbReference type="InterPro" id="IPR058163">
    <property type="entry name" value="LysR-type_TF_proteobact-type"/>
</dbReference>
<protein>
    <submittedName>
        <fullName evidence="5">LysR family transcriptional regulator</fullName>
    </submittedName>
</protein>
<sequence>MRKDLHDLVAFLAVAREGSFTRAAAKLDTTQSALSHTIRKLEGRLGVRLLARTTRSVSTTEAGQRLVTRIGPMFEDIETELTGLSSFREKPAGSIRISTSVHAVEAVLQPMLATFLPLYPDIQVEVSANNELVDIVAERYDFGIRLGEQVGNGMIAVRVGPDFRMMVVAAPSYFEHRPRPAVPQDLTAHNCINIRLPTYGTLFPWEFEKDGREIKVRVDGQLTLNSTAHILRAALDGLGLAWVPEDMVAAHIEAGELMPVLEDWCTPFPGYHLYYPNRRHTSSALTLFVDALRYRGLA</sequence>
<keyword evidence="2" id="KW-0805">Transcription regulation</keyword>
<evidence type="ECO:0000256" key="4">
    <source>
        <dbReference type="ARBA" id="ARBA00023163"/>
    </source>
</evidence>
<evidence type="ECO:0000313" key="6">
    <source>
        <dbReference type="Proteomes" id="UP000182987"/>
    </source>
</evidence>
<dbReference type="PRINTS" id="PR00039">
    <property type="entry name" value="HTHLYSR"/>
</dbReference>
<reference evidence="6" key="1">
    <citation type="submission" date="2016-09" db="EMBL/GenBank/DDBJ databases">
        <authorList>
            <person name="Lysoe E."/>
        </authorList>
    </citation>
    <scope>NUCLEOTIDE SEQUENCE [LARGE SCALE GENOMIC DNA]</scope>
    <source>
        <strain evidence="6">LJ96T</strain>
    </source>
</reference>
<dbReference type="Pfam" id="PF00126">
    <property type="entry name" value="HTH_1"/>
    <property type="match status" value="1"/>
</dbReference>
<dbReference type="SUPFAM" id="SSF46785">
    <property type="entry name" value="Winged helix' DNA-binding domain"/>
    <property type="match status" value="1"/>
</dbReference>
<dbReference type="SUPFAM" id="SSF53850">
    <property type="entry name" value="Periplasmic binding protein-like II"/>
    <property type="match status" value="1"/>
</dbReference>
<dbReference type="FunFam" id="3.40.190.290:FF:000012">
    <property type="entry name" value="Transcriptional regulator, LysR family"/>
    <property type="match status" value="1"/>
</dbReference>
<dbReference type="InterPro" id="IPR036388">
    <property type="entry name" value="WH-like_DNA-bd_sf"/>
</dbReference>
<dbReference type="InterPro" id="IPR000847">
    <property type="entry name" value="LysR_HTH_N"/>
</dbReference>
<organism evidence="5 6">
    <name type="scientific">Luteibacter rhizovicinus DSM 16549</name>
    <dbReference type="NCBI Taxonomy" id="1440763"/>
    <lineage>
        <taxon>Bacteria</taxon>
        <taxon>Pseudomonadati</taxon>
        <taxon>Pseudomonadota</taxon>
        <taxon>Gammaproteobacteria</taxon>
        <taxon>Lysobacterales</taxon>
        <taxon>Rhodanobacteraceae</taxon>
        <taxon>Luteibacter</taxon>
    </lineage>
</organism>
<dbReference type="InterPro" id="IPR036390">
    <property type="entry name" value="WH_DNA-bd_sf"/>
</dbReference>
<dbReference type="OrthoDB" id="9810065at2"/>
<dbReference type="STRING" id="1440763.BJI69_06225"/>
<proteinExistence type="inferred from homology"/>
<dbReference type="EMBL" id="CP017480">
    <property type="protein sequence ID" value="APG03546.1"/>
    <property type="molecule type" value="Genomic_DNA"/>
</dbReference>
<keyword evidence="6" id="KW-1185">Reference proteome</keyword>
<dbReference type="Gene3D" id="3.40.190.290">
    <property type="match status" value="1"/>
</dbReference>
<dbReference type="RefSeq" id="WP_046965701.1">
    <property type="nucleotide sequence ID" value="NZ_CP017480.1"/>
</dbReference>
<name>A0A0G9HG09_9GAMM</name>
<evidence type="ECO:0000256" key="3">
    <source>
        <dbReference type="ARBA" id="ARBA00023125"/>
    </source>
</evidence>
<dbReference type="PATRIC" id="fig|1440763.5.peg.11"/>
<dbReference type="FunFam" id="1.10.10.10:FF:000001">
    <property type="entry name" value="LysR family transcriptional regulator"/>
    <property type="match status" value="1"/>
</dbReference>
<keyword evidence="3" id="KW-0238">DNA-binding</keyword>
<comment type="similarity">
    <text evidence="1">Belongs to the LysR transcriptional regulatory family.</text>
</comment>
<dbReference type="PANTHER" id="PTHR30537">
    <property type="entry name" value="HTH-TYPE TRANSCRIPTIONAL REGULATOR"/>
    <property type="match status" value="1"/>
</dbReference>
<keyword evidence="4" id="KW-0804">Transcription</keyword>